<dbReference type="InterPro" id="IPR002403">
    <property type="entry name" value="Cyt_P450_E_grp-IV"/>
</dbReference>
<dbReference type="Gene3D" id="1.10.630.10">
    <property type="entry name" value="Cytochrome P450"/>
    <property type="match status" value="1"/>
</dbReference>
<keyword evidence="7" id="KW-0812">Transmembrane</keyword>
<organism evidence="8 9">
    <name type="scientific">Lentithecium fluviatile CBS 122367</name>
    <dbReference type="NCBI Taxonomy" id="1168545"/>
    <lineage>
        <taxon>Eukaryota</taxon>
        <taxon>Fungi</taxon>
        <taxon>Dikarya</taxon>
        <taxon>Ascomycota</taxon>
        <taxon>Pezizomycotina</taxon>
        <taxon>Dothideomycetes</taxon>
        <taxon>Pleosporomycetidae</taxon>
        <taxon>Pleosporales</taxon>
        <taxon>Massarineae</taxon>
        <taxon>Lentitheciaceae</taxon>
        <taxon>Lentithecium</taxon>
    </lineage>
</organism>
<dbReference type="GO" id="GO:0005506">
    <property type="term" value="F:iron ion binding"/>
    <property type="evidence" value="ECO:0007669"/>
    <property type="project" value="InterPro"/>
</dbReference>
<dbReference type="InterPro" id="IPR036396">
    <property type="entry name" value="Cyt_P450_sf"/>
</dbReference>
<evidence type="ECO:0000256" key="2">
    <source>
        <dbReference type="ARBA" id="ARBA00010617"/>
    </source>
</evidence>
<protein>
    <submittedName>
        <fullName evidence="8">Cytochrome P450</fullName>
    </submittedName>
</protein>
<gene>
    <name evidence="8" type="ORF">K458DRAFT_392429</name>
</gene>
<dbReference type="PANTHER" id="PTHR47582">
    <property type="entry name" value="P450, PUTATIVE (EUROFUNG)-RELATED"/>
    <property type="match status" value="1"/>
</dbReference>
<keyword evidence="7" id="KW-0472">Membrane</keyword>
<dbReference type="Proteomes" id="UP000799291">
    <property type="component" value="Unassembled WGS sequence"/>
</dbReference>
<evidence type="ECO:0000256" key="4">
    <source>
        <dbReference type="ARBA" id="ARBA00023004"/>
    </source>
</evidence>
<dbReference type="EMBL" id="MU005594">
    <property type="protein sequence ID" value="KAF2680756.1"/>
    <property type="molecule type" value="Genomic_DNA"/>
</dbReference>
<name>A0A6G1IR87_9PLEO</name>
<comment type="cofactor">
    <cofactor evidence="1 5">
        <name>heme</name>
        <dbReference type="ChEBI" id="CHEBI:30413"/>
    </cofactor>
</comment>
<keyword evidence="4 5" id="KW-0408">Iron</keyword>
<dbReference type="PANTHER" id="PTHR47582:SF1">
    <property type="entry name" value="P450, PUTATIVE (EUROFUNG)-RELATED"/>
    <property type="match status" value="1"/>
</dbReference>
<sequence>MSQYGAVGISIAAGLVALYVALRIYLGVTQDPREPPMVENGVPFVTAFLGLRDNGYFLRLRARYPDLPIYTLRPLFQPKLYVVNDPHLISCIQRQHRTFTFQAIADKFSRLICDLSPAAVAVQDREAQAWIDGPMHAPSPSAATFKALGPGRCLDEMNRTMVDSLEKLLEEVVDERQEKSVQLLEWIKEVVTVSTTEGVYGPANPYRDPAVRESYWTYSANIRTMVLGPHAHRFIKPSIQARQHLGDVFEKYYSCGPPENASGLVKQRADWYLGCGFPLRDLANLEAGHGLAILSNTVPTAFWFVLHIFSSPAVLKACRDEVLSHVVHSTDPDGTRVQTLVITTLKTSCPVLVSAFKESTRIHNTGLGARAIPHDHMLDGKYLLRRGTTLLMPATVQHLSPSLWGPNAHAYQHDRFALQSNSHLSPHPRPNPISYRAFGGGATLCPGRHFATTEILALAAMLMLRFEIEPEDANGEGWTIPSTWKAGMTDVTPSPDFDIGVRIRRRGMDVRVRVVVEFEMGAQFPKSVHDSSHGAALDTYG</sequence>
<dbReference type="OrthoDB" id="1470350at2759"/>
<feature type="transmembrane region" description="Helical" evidence="7">
    <location>
        <begin position="6"/>
        <end position="26"/>
    </location>
</feature>
<keyword evidence="7" id="KW-1133">Transmembrane helix</keyword>
<keyword evidence="9" id="KW-1185">Reference proteome</keyword>
<evidence type="ECO:0000256" key="7">
    <source>
        <dbReference type="SAM" id="Phobius"/>
    </source>
</evidence>
<accession>A0A6G1IR87</accession>
<evidence type="ECO:0000256" key="1">
    <source>
        <dbReference type="ARBA" id="ARBA00001971"/>
    </source>
</evidence>
<evidence type="ECO:0000256" key="5">
    <source>
        <dbReference type="PIRSR" id="PIRSR602403-1"/>
    </source>
</evidence>
<dbReference type="GO" id="GO:0004497">
    <property type="term" value="F:monooxygenase activity"/>
    <property type="evidence" value="ECO:0007669"/>
    <property type="project" value="UniProtKB-KW"/>
</dbReference>
<feature type="binding site" description="axial binding residue" evidence="5">
    <location>
        <position position="445"/>
    </location>
    <ligand>
        <name>heme</name>
        <dbReference type="ChEBI" id="CHEBI:30413"/>
    </ligand>
    <ligandPart>
        <name>Fe</name>
        <dbReference type="ChEBI" id="CHEBI:18248"/>
    </ligandPart>
</feature>
<evidence type="ECO:0000313" key="8">
    <source>
        <dbReference type="EMBL" id="KAF2680756.1"/>
    </source>
</evidence>
<dbReference type="SUPFAM" id="SSF48264">
    <property type="entry name" value="Cytochrome P450"/>
    <property type="match status" value="1"/>
</dbReference>
<dbReference type="PROSITE" id="PS00086">
    <property type="entry name" value="CYTOCHROME_P450"/>
    <property type="match status" value="1"/>
</dbReference>
<reference evidence="8" key="1">
    <citation type="journal article" date="2020" name="Stud. Mycol.">
        <title>101 Dothideomycetes genomes: a test case for predicting lifestyles and emergence of pathogens.</title>
        <authorList>
            <person name="Haridas S."/>
            <person name="Albert R."/>
            <person name="Binder M."/>
            <person name="Bloem J."/>
            <person name="Labutti K."/>
            <person name="Salamov A."/>
            <person name="Andreopoulos B."/>
            <person name="Baker S."/>
            <person name="Barry K."/>
            <person name="Bills G."/>
            <person name="Bluhm B."/>
            <person name="Cannon C."/>
            <person name="Castanera R."/>
            <person name="Culley D."/>
            <person name="Daum C."/>
            <person name="Ezra D."/>
            <person name="Gonzalez J."/>
            <person name="Henrissat B."/>
            <person name="Kuo A."/>
            <person name="Liang C."/>
            <person name="Lipzen A."/>
            <person name="Lutzoni F."/>
            <person name="Magnuson J."/>
            <person name="Mondo S."/>
            <person name="Nolan M."/>
            <person name="Ohm R."/>
            <person name="Pangilinan J."/>
            <person name="Park H.-J."/>
            <person name="Ramirez L."/>
            <person name="Alfaro M."/>
            <person name="Sun H."/>
            <person name="Tritt A."/>
            <person name="Yoshinaga Y."/>
            <person name="Zwiers L.-H."/>
            <person name="Turgeon B."/>
            <person name="Goodwin S."/>
            <person name="Spatafora J."/>
            <person name="Crous P."/>
            <person name="Grigoriev I."/>
        </authorList>
    </citation>
    <scope>NUCLEOTIDE SEQUENCE</scope>
    <source>
        <strain evidence="8">CBS 122367</strain>
    </source>
</reference>
<dbReference type="PRINTS" id="PR00465">
    <property type="entry name" value="EP450IV"/>
</dbReference>
<dbReference type="GO" id="GO:0016705">
    <property type="term" value="F:oxidoreductase activity, acting on paired donors, with incorporation or reduction of molecular oxygen"/>
    <property type="evidence" value="ECO:0007669"/>
    <property type="project" value="InterPro"/>
</dbReference>
<evidence type="ECO:0000256" key="6">
    <source>
        <dbReference type="RuleBase" id="RU000461"/>
    </source>
</evidence>
<keyword evidence="6" id="KW-0503">Monooxygenase</keyword>
<dbReference type="AlphaFoldDB" id="A0A6G1IR87"/>
<dbReference type="Pfam" id="PF00067">
    <property type="entry name" value="p450"/>
    <property type="match status" value="1"/>
</dbReference>
<dbReference type="GO" id="GO:0020037">
    <property type="term" value="F:heme binding"/>
    <property type="evidence" value="ECO:0007669"/>
    <property type="project" value="InterPro"/>
</dbReference>
<dbReference type="InterPro" id="IPR017972">
    <property type="entry name" value="Cyt_P450_CS"/>
</dbReference>
<proteinExistence type="inferred from homology"/>
<dbReference type="InterPro" id="IPR001128">
    <property type="entry name" value="Cyt_P450"/>
</dbReference>
<dbReference type="InterPro" id="IPR053007">
    <property type="entry name" value="CYP450_monoxygenase_sec-met"/>
</dbReference>
<keyword evidence="6" id="KW-0560">Oxidoreductase</keyword>
<dbReference type="CDD" id="cd11040">
    <property type="entry name" value="CYP7_CYP8-like"/>
    <property type="match status" value="1"/>
</dbReference>
<keyword evidence="5 6" id="KW-0349">Heme</keyword>
<comment type="similarity">
    <text evidence="2 6">Belongs to the cytochrome P450 family.</text>
</comment>
<keyword evidence="3 5" id="KW-0479">Metal-binding</keyword>
<evidence type="ECO:0000313" key="9">
    <source>
        <dbReference type="Proteomes" id="UP000799291"/>
    </source>
</evidence>
<evidence type="ECO:0000256" key="3">
    <source>
        <dbReference type="ARBA" id="ARBA00022723"/>
    </source>
</evidence>